<reference evidence="1 2" key="1">
    <citation type="submission" date="2018-01" db="EMBL/GenBank/DDBJ databases">
        <title>Whole genome sequencing of Histamine producing bacteria.</title>
        <authorList>
            <person name="Butler K."/>
        </authorList>
    </citation>
    <scope>NUCLEOTIDE SEQUENCE [LARGE SCALE GENOMIC DNA]</scope>
    <source>
        <strain evidence="1 2">A6-1</strain>
    </source>
</reference>
<dbReference type="RefSeq" id="WP_045153944.1">
    <property type="nucleotide sequence ID" value="NZ_JZSW01000024.1"/>
</dbReference>
<evidence type="ECO:0000313" key="1">
    <source>
        <dbReference type="EMBL" id="PSX12830.1"/>
    </source>
</evidence>
<comment type="caution">
    <text evidence="1">The sequence shown here is derived from an EMBL/GenBank/DDBJ whole genome shotgun (WGS) entry which is preliminary data.</text>
</comment>
<accession>A0ABX5HAG1</accession>
<evidence type="ECO:0000313" key="2">
    <source>
        <dbReference type="Proteomes" id="UP000240989"/>
    </source>
</evidence>
<keyword evidence="2" id="KW-1185">Reference proteome</keyword>
<protein>
    <submittedName>
        <fullName evidence="1">Uncharacterized protein</fullName>
    </submittedName>
</protein>
<gene>
    <name evidence="1" type="ORF">C0W27_02130</name>
</gene>
<dbReference type="Proteomes" id="UP000240989">
    <property type="component" value="Unassembled WGS sequence"/>
</dbReference>
<proteinExistence type="predicted"/>
<dbReference type="EMBL" id="PYOU01000001">
    <property type="protein sequence ID" value="PSX12830.1"/>
    <property type="molecule type" value="Genomic_DNA"/>
</dbReference>
<organism evidence="1 2">
    <name type="scientific">Photobacterium angustum</name>
    <dbReference type="NCBI Taxonomy" id="661"/>
    <lineage>
        <taxon>Bacteria</taxon>
        <taxon>Pseudomonadati</taxon>
        <taxon>Pseudomonadota</taxon>
        <taxon>Gammaproteobacteria</taxon>
        <taxon>Vibrionales</taxon>
        <taxon>Vibrionaceae</taxon>
        <taxon>Photobacterium</taxon>
    </lineage>
</organism>
<sequence>MSYNIAVVNFPLPEDFAEAVELVNPLTEVELEEVQPIFQEFHDKVTGIYPCLCSLSDDEIDSGVWCDGPLINNFKVKAPVIGFSFSKVEEAFPTVGNTALDMGLSILDWQAEKVYNP</sequence>
<name>A0ABX5HAG1_PHOAN</name>